<organism evidence="11 12">
    <name type="scientific">Apatococcus lobatus</name>
    <dbReference type="NCBI Taxonomy" id="904363"/>
    <lineage>
        <taxon>Eukaryota</taxon>
        <taxon>Viridiplantae</taxon>
        <taxon>Chlorophyta</taxon>
        <taxon>core chlorophytes</taxon>
        <taxon>Trebouxiophyceae</taxon>
        <taxon>Chlorellales</taxon>
        <taxon>Chlorellaceae</taxon>
        <taxon>Apatococcus</taxon>
    </lineage>
</organism>
<dbReference type="Gene3D" id="3.30.450.40">
    <property type="match status" value="1"/>
</dbReference>
<dbReference type="GO" id="GO:0009881">
    <property type="term" value="F:photoreceptor activity"/>
    <property type="evidence" value="ECO:0007669"/>
    <property type="project" value="UniProtKB-KW"/>
</dbReference>
<evidence type="ECO:0000313" key="12">
    <source>
        <dbReference type="Proteomes" id="UP001438707"/>
    </source>
</evidence>
<dbReference type="GO" id="GO:0005524">
    <property type="term" value="F:ATP binding"/>
    <property type="evidence" value="ECO:0007669"/>
    <property type="project" value="UniProtKB-UniRule"/>
</dbReference>
<dbReference type="InterPro" id="IPR029016">
    <property type="entry name" value="GAF-like_dom_sf"/>
</dbReference>
<keyword evidence="7 8" id="KW-0067">ATP-binding</keyword>
<keyword evidence="5 8" id="KW-0547">Nucleotide-binding</keyword>
<dbReference type="Proteomes" id="UP001438707">
    <property type="component" value="Unassembled WGS sequence"/>
</dbReference>
<sequence length="704" mass="77163">MKPWKQLGGCPVWKLACCVGVPATAISLESHTCRQENNEPATDMSLESYTCRQKNNEPASMRLKALQDLAVHSEVKNDQLDRLCMLFATYLEASTAMVTIYTADMIHVKSAHGLDEHHPRSYPLGESLGMYATDGTHPRMIVVPDALQDKRFNERSYMQPDNPAFRFFISVPILTSQHVQIGALTAYGKKVKTVDASQCIVIRNMAALALDLMSQEGRELSRADLVEKKPQSSGASSTSEAYIILESHQHDPTLHVLVASHACCNALGMTEDEVIGCRLEDFITPADTGSSGQAESGWKSICQRDMPTEATFNVMRLHGPDQEPLQMHIIAISRRLLRQSFPTINLPSSVVAFPWESSPRATYWCATFCRMEDKADCPRPSTCDLEEVPFTELSVGHLIGSGSYGKVYTGTFKEQPVAVKVTDWLSSNSDIKLNKEGIPVEVELASSLRHDHVVYIHASHTRKMGELEGNSSVKIMQTWLVMEHCDQGSLSEAFESGRFQIGRSKGAKADMKIVLELARQMADALAYVHSKGIVHGDLKGGNVLLSSSSKVPGGVAVKLADFGLSRICTSKNIDTKSTGTITHAAPERMTDGLLSKAADVYSFGVICWELWNGKHAWSGMIPYQIMCAILRGKQLQMPTDAPPAFASFVATCLAREPHARPTFAEAIQIIASLQREQTAATEGSLVASPFEPPHHSASLMVTKA</sequence>
<dbReference type="InterPro" id="IPR017441">
    <property type="entry name" value="Protein_kinase_ATP_BS"/>
</dbReference>
<feature type="binding site" evidence="8">
    <location>
        <position position="420"/>
    </location>
    <ligand>
        <name>ATP</name>
        <dbReference type="ChEBI" id="CHEBI:30616"/>
    </ligand>
</feature>
<dbReference type="PANTHER" id="PTHR44329">
    <property type="entry name" value="SERINE/THREONINE-PROTEIN KINASE TNNI3K-RELATED"/>
    <property type="match status" value="1"/>
</dbReference>
<keyword evidence="4" id="KW-0808">Transferase</keyword>
<feature type="signal peptide" evidence="9">
    <location>
        <begin position="1"/>
        <end position="25"/>
    </location>
</feature>
<dbReference type="EMBL" id="JALJOS010000008">
    <property type="protein sequence ID" value="KAK9835662.1"/>
    <property type="molecule type" value="Genomic_DNA"/>
</dbReference>
<keyword evidence="6" id="KW-0418">Kinase</keyword>
<comment type="caution">
    <text evidence="11">The sequence shown here is derived from an EMBL/GenBank/DDBJ whole genome shotgun (WGS) entry which is preliminary data.</text>
</comment>
<proteinExistence type="predicted"/>
<protein>
    <recommendedName>
        <fullName evidence="10">Protein kinase domain-containing protein</fullName>
    </recommendedName>
</protein>
<dbReference type="InterPro" id="IPR000719">
    <property type="entry name" value="Prot_kinase_dom"/>
</dbReference>
<keyword evidence="2" id="KW-0157">Chromophore</keyword>
<dbReference type="Pfam" id="PF07714">
    <property type="entry name" value="PK_Tyr_Ser-Thr"/>
    <property type="match status" value="1"/>
</dbReference>
<dbReference type="Gene3D" id="1.10.510.10">
    <property type="entry name" value="Transferase(Phosphotransferase) domain 1"/>
    <property type="match status" value="1"/>
</dbReference>
<name>A0AAW1RPF9_9CHLO</name>
<keyword evidence="1" id="KW-0723">Serine/threonine-protein kinase</keyword>
<evidence type="ECO:0000256" key="7">
    <source>
        <dbReference type="ARBA" id="ARBA00022840"/>
    </source>
</evidence>
<dbReference type="SUPFAM" id="SSF55781">
    <property type="entry name" value="GAF domain-like"/>
    <property type="match status" value="1"/>
</dbReference>
<gene>
    <name evidence="11" type="ORF">WJX74_005248</name>
</gene>
<dbReference type="SUPFAM" id="SSF55785">
    <property type="entry name" value="PYP-like sensor domain (PAS domain)"/>
    <property type="match status" value="1"/>
</dbReference>
<evidence type="ECO:0000256" key="2">
    <source>
        <dbReference type="ARBA" id="ARBA00022543"/>
    </source>
</evidence>
<reference evidence="11 12" key="1">
    <citation type="journal article" date="2024" name="Nat. Commun.">
        <title>Phylogenomics reveals the evolutionary origins of lichenization in chlorophyte algae.</title>
        <authorList>
            <person name="Puginier C."/>
            <person name="Libourel C."/>
            <person name="Otte J."/>
            <person name="Skaloud P."/>
            <person name="Haon M."/>
            <person name="Grisel S."/>
            <person name="Petersen M."/>
            <person name="Berrin J.G."/>
            <person name="Delaux P.M."/>
            <person name="Dal Grande F."/>
            <person name="Keller J."/>
        </authorList>
    </citation>
    <scope>NUCLEOTIDE SEQUENCE [LARGE SCALE GENOMIC DNA]</scope>
    <source>
        <strain evidence="11 12">SAG 2145</strain>
    </source>
</reference>
<accession>A0AAW1RPF9</accession>
<dbReference type="InterPro" id="IPR008271">
    <property type="entry name" value="Ser/Thr_kinase_AS"/>
</dbReference>
<dbReference type="PROSITE" id="PS00108">
    <property type="entry name" value="PROTEIN_KINASE_ST"/>
    <property type="match status" value="1"/>
</dbReference>
<dbReference type="InterPro" id="IPR035965">
    <property type="entry name" value="PAS-like_dom_sf"/>
</dbReference>
<dbReference type="Gene3D" id="3.30.200.20">
    <property type="entry name" value="Phosphorylase Kinase, domain 1"/>
    <property type="match status" value="1"/>
</dbReference>
<dbReference type="SMART" id="SM00220">
    <property type="entry name" value="S_TKc"/>
    <property type="match status" value="1"/>
</dbReference>
<evidence type="ECO:0000256" key="1">
    <source>
        <dbReference type="ARBA" id="ARBA00022527"/>
    </source>
</evidence>
<dbReference type="PROSITE" id="PS50011">
    <property type="entry name" value="PROTEIN_KINASE_DOM"/>
    <property type="match status" value="1"/>
</dbReference>
<evidence type="ECO:0000256" key="8">
    <source>
        <dbReference type="PROSITE-ProRule" id="PRU10141"/>
    </source>
</evidence>
<dbReference type="GO" id="GO:0004674">
    <property type="term" value="F:protein serine/threonine kinase activity"/>
    <property type="evidence" value="ECO:0007669"/>
    <property type="project" value="UniProtKB-KW"/>
</dbReference>
<evidence type="ECO:0000313" key="11">
    <source>
        <dbReference type="EMBL" id="KAK9835662.1"/>
    </source>
</evidence>
<dbReference type="AlphaFoldDB" id="A0AAW1RPF9"/>
<dbReference type="InterPro" id="IPR051681">
    <property type="entry name" value="Ser/Thr_Kinases-Pseudokinases"/>
</dbReference>
<evidence type="ECO:0000256" key="5">
    <source>
        <dbReference type="ARBA" id="ARBA00022741"/>
    </source>
</evidence>
<evidence type="ECO:0000256" key="6">
    <source>
        <dbReference type="ARBA" id="ARBA00022777"/>
    </source>
</evidence>
<keyword evidence="9" id="KW-0732">Signal</keyword>
<keyword evidence="2" id="KW-0600">Photoreceptor protein</keyword>
<feature type="domain" description="Protein kinase" evidence="10">
    <location>
        <begin position="393"/>
        <end position="673"/>
    </location>
</feature>
<dbReference type="PANTHER" id="PTHR44329:SF214">
    <property type="entry name" value="PROTEIN KINASE DOMAIN-CONTAINING PROTEIN"/>
    <property type="match status" value="1"/>
</dbReference>
<evidence type="ECO:0000256" key="3">
    <source>
        <dbReference type="ARBA" id="ARBA00022606"/>
    </source>
</evidence>
<evidence type="ECO:0000259" key="10">
    <source>
        <dbReference type="PROSITE" id="PS50011"/>
    </source>
</evidence>
<dbReference type="InterPro" id="IPR000014">
    <property type="entry name" value="PAS"/>
</dbReference>
<keyword evidence="12" id="KW-1185">Reference proteome</keyword>
<feature type="chain" id="PRO_5043340421" description="Protein kinase domain-containing protein" evidence="9">
    <location>
        <begin position="26"/>
        <end position="704"/>
    </location>
</feature>
<evidence type="ECO:0000256" key="4">
    <source>
        <dbReference type="ARBA" id="ARBA00022679"/>
    </source>
</evidence>
<keyword evidence="3" id="KW-0716">Sensory transduction</keyword>
<evidence type="ECO:0000256" key="9">
    <source>
        <dbReference type="SAM" id="SignalP"/>
    </source>
</evidence>
<dbReference type="CDD" id="cd00130">
    <property type="entry name" value="PAS"/>
    <property type="match status" value="1"/>
</dbReference>
<dbReference type="InterPro" id="IPR001245">
    <property type="entry name" value="Ser-Thr/Tyr_kinase_cat_dom"/>
</dbReference>
<dbReference type="PROSITE" id="PS00107">
    <property type="entry name" value="PROTEIN_KINASE_ATP"/>
    <property type="match status" value="1"/>
</dbReference>
<dbReference type="SUPFAM" id="SSF56112">
    <property type="entry name" value="Protein kinase-like (PK-like)"/>
    <property type="match status" value="1"/>
</dbReference>
<dbReference type="InterPro" id="IPR011009">
    <property type="entry name" value="Kinase-like_dom_sf"/>
</dbReference>
<keyword evidence="2" id="KW-0675">Receptor</keyword>